<feature type="region of interest" description="Disordered" evidence="1">
    <location>
        <begin position="63"/>
        <end position="97"/>
    </location>
</feature>
<dbReference type="EMBL" id="BAAAZG010000018">
    <property type="protein sequence ID" value="GAA4073126.1"/>
    <property type="molecule type" value="Genomic_DNA"/>
</dbReference>
<keyword evidence="3" id="KW-1185">Reference proteome</keyword>
<reference evidence="3" key="1">
    <citation type="journal article" date="2019" name="Int. J. Syst. Evol. Microbiol.">
        <title>The Global Catalogue of Microorganisms (GCM) 10K type strain sequencing project: providing services to taxonomists for standard genome sequencing and annotation.</title>
        <authorList>
            <consortium name="The Broad Institute Genomics Platform"/>
            <consortium name="The Broad Institute Genome Sequencing Center for Infectious Disease"/>
            <person name="Wu L."/>
            <person name="Ma J."/>
        </authorList>
    </citation>
    <scope>NUCLEOTIDE SEQUENCE [LARGE SCALE GENOMIC DNA]</scope>
    <source>
        <strain evidence="3">JCM 16702</strain>
    </source>
</reference>
<dbReference type="RefSeq" id="WP_344947314.1">
    <property type="nucleotide sequence ID" value="NZ_BAAAZG010000018.1"/>
</dbReference>
<dbReference type="Proteomes" id="UP001500683">
    <property type="component" value="Unassembled WGS sequence"/>
</dbReference>
<proteinExistence type="predicted"/>
<accession>A0ABP7VRT4</accession>
<gene>
    <name evidence="2" type="ORF">GCM10022214_31910</name>
</gene>
<dbReference type="Gene3D" id="1.10.8.1060">
    <property type="entry name" value="Corynebacterium glutamicum thioredoxin-dependent arsenate reductase, N-terminal domain"/>
    <property type="match status" value="1"/>
</dbReference>
<evidence type="ECO:0000256" key="1">
    <source>
        <dbReference type="SAM" id="MobiDB-lite"/>
    </source>
</evidence>
<evidence type="ECO:0000313" key="3">
    <source>
        <dbReference type="Proteomes" id="UP001500683"/>
    </source>
</evidence>
<comment type="caution">
    <text evidence="2">The sequence shown here is derived from an EMBL/GenBank/DDBJ whole genome shotgun (WGS) entry which is preliminary data.</text>
</comment>
<evidence type="ECO:0000313" key="2">
    <source>
        <dbReference type="EMBL" id="GAA4073126.1"/>
    </source>
</evidence>
<protein>
    <submittedName>
        <fullName evidence="2">Uncharacterized protein</fullName>
    </submittedName>
</protein>
<sequence>MPPALADHRSRTRELLARRLAAEFAGFSPATVARCVADVQACVTHLGLDATPELVERMAREHLVGMVKSRPPSGRGDTPSGRGDTPSGTRPSGLVDG</sequence>
<name>A0ABP7VRT4_9ACTN</name>
<organism evidence="2 3">
    <name type="scientific">Actinomadura miaoliensis</name>
    <dbReference type="NCBI Taxonomy" id="430685"/>
    <lineage>
        <taxon>Bacteria</taxon>
        <taxon>Bacillati</taxon>
        <taxon>Actinomycetota</taxon>
        <taxon>Actinomycetes</taxon>
        <taxon>Streptosporangiales</taxon>
        <taxon>Thermomonosporaceae</taxon>
        <taxon>Actinomadura</taxon>
    </lineage>
</organism>